<keyword evidence="1" id="KW-0812">Transmembrane</keyword>
<organism evidence="2 3">
    <name type="scientific">Aspergillus lucknowensis</name>
    <dbReference type="NCBI Taxonomy" id="176173"/>
    <lineage>
        <taxon>Eukaryota</taxon>
        <taxon>Fungi</taxon>
        <taxon>Dikarya</taxon>
        <taxon>Ascomycota</taxon>
        <taxon>Pezizomycotina</taxon>
        <taxon>Eurotiomycetes</taxon>
        <taxon>Eurotiomycetidae</taxon>
        <taxon>Eurotiales</taxon>
        <taxon>Aspergillaceae</taxon>
        <taxon>Aspergillus</taxon>
        <taxon>Aspergillus subgen. Nidulantes</taxon>
    </lineage>
</organism>
<dbReference type="Proteomes" id="UP001610432">
    <property type="component" value="Unassembled WGS sequence"/>
</dbReference>
<reference evidence="2 3" key="1">
    <citation type="submission" date="2024-07" db="EMBL/GenBank/DDBJ databases">
        <title>Section-level genome sequencing and comparative genomics of Aspergillus sections Usti and Cavernicolus.</title>
        <authorList>
            <consortium name="Lawrence Berkeley National Laboratory"/>
            <person name="Nybo J.L."/>
            <person name="Vesth T.C."/>
            <person name="Theobald S."/>
            <person name="Frisvad J.C."/>
            <person name="Larsen T.O."/>
            <person name="Kjaerboelling I."/>
            <person name="Rothschild-Mancinelli K."/>
            <person name="Lyhne E.K."/>
            <person name="Kogle M.E."/>
            <person name="Barry K."/>
            <person name="Clum A."/>
            <person name="Na H."/>
            <person name="Ledsgaard L."/>
            <person name="Lin J."/>
            <person name="Lipzen A."/>
            <person name="Kuo A."/>
            <person name="Riley R."/>
            <person name="Mondo S."/>
            <person name="Labutti K."/>
            <person name="Haridas S."/>
            <person name="Pangalinan J."/>
            <person name="Salamov A.A."/>
            <person name="Simmons B.A."/>
            <person name="Magnuson J.K."/>
            <person name="Chen J."/>
            <person name="Drula E."/>
            <person name="Henrissat B."/>
            <person name="Wiebenga A."/>
            <person name="Lubbers R.J."/>
            <person name="Gomes A.C."/>
            <person name="Macurrencykelacurrency M.R."/>
            <person name="Stajich J."/>
            <person name="Grigoriev I.V."/>
            <person name="Mortensen U.H."/>
            <person name="De Vries R.P."/>
            <person name="Baker S.E."/>
            <person name="Andersen M.R."/>
        </authorList>
    </citation>
    <scope>NUCLEOTIDE SEQUENCE [LARGE SCALE GENOMIC DNA]</scope>
    <source>
        <strain evidence="2 3">CBS 449.75</strain>
    </source>
</reference>
<proteinExistence type="predicted"/>
<gene>
    <name evidence="2" type="ORF">BJX67DRAFT_341617</name>
</gene>
<dbReference type="GeneID" id="98142984"/>
<evidence type="ECO:0000313" key="2">
    <source>
        <dbReference type="EMBL" id="KAL2872139.1"/>
    </source>
</evidence>
<dbReference type="EMBL" id="JBFXLQ010000002">
    <property type="protein sequence ID" value="KAL2872139.1"/>
    <property type="molecule type" value="Genomic_DNA"/>
</dbReference>
<keyword evidence="1" id="KW-0472">Membrane</keyword>
<evidence type="ECO:0000256" key="1">
    <source>
        <dbReference type="SAM" id="Phobius"/>
    </source>
</evidence>
<feature type="transmembrane region" description="Helical" evidence="1">
    <location>
        <begin position="54"/>
        <end position="75"/>
    </location>
</feature>
<keyword evidence="1" id="KW-1133">Transmembrane helix</keyword>
<name>A0ABR4M6C0_9EURO</name>
<sequence>MYRLEQWSKLILGPYQALGVVNKNLQKIEVDLERPSYCHPIFEFPFNLLPSPHYLEIISSVGLLTALSYLGVLLCDLSLRASVRHLVFIPTTSAV</sequence>
<dbReference type="RefSeq" id="XP_070891118.1">
    <property type="nucleotide sequence ID" value="XM_071027912.1"/>
</dbReference>
<keyword evidence="3" id="KW-1185">Reference proteome</keyword>
<comment type="caution">
    <text evidence="2">The sequence shown here is derived from an EMBL/GenBank/DDBJ whole genome shotgun (WGS) entry which is preliminary data.</text>
</comment>
<protein>
    <submittedName>
        <fullName evidence="2">Uncharacterized protein</fullName>
    </submittedName>
</protein>
<evidence type="ECO:0000313" key="3">
    <source>
        <dbReference type="Proteomes" id="UP001610432"/>
    </source>
</evidence>
<accession>A0ABR4M6C0</accession>